<sequence precursor="true">MYKKIIITFILLVNSIAYSQDLSTYFDIEGNSPYLDKENLLFSAIDSKYVSKNGHGWRNELKKKKTFRKSMFETYENIFSNILFDLNNGAKTIITQYHEKDTSTLLLVYIADIKSNKLINGKANDGIFDMYVIYKNESNKKVVLPITTLKANTIFSYYFGNSFGNIKIVVNEKEVQFKTKNSPKVYLKFGDYLQAQDPITNKRIQKENFSDFYRKNIKIDKVEFRKITYTTDE</sequence>
<dbReference type="RefSeq" id="WP_013135908.1">
    <property type="nucleotide sequence ID" value="NC_014166.1"/>
</dbReference>
<feature type="signal peptide" evidence="1">
    <location>
        <begin position="1"/>
        <end position="19"/>
    </location>
</feature>
<feature type="chain" id="PRO_5003077975" description="Alginate lyase 2 domain-containing protein" evidence="1">
    <location>
        <begin position="20"/>
        <end position="233"/>
    </location>
</feature>
<dbReference type="AlphaFoldDB" id="D5V0F1"/>
<dbReference type="InterPro" id="IPR013320">
    <property type="entry name" value="ConA-like_dom_sf"/>
</dbReference>
<dbReference type="InterPro" id="IPR014895">
    <property type="entry name" value="Alginate_lyase_2"/>
</dbReference>
<protein>
    <recommendedName>
        <fullName evidence="2">Alginate lyase 2 domain-containing protein</fullName>
    </recommendedName>
</protein>
<evidence type="ECO:0000256" key="1">
    <source>
        <dbReference type="SAM" id="SignalP"/>
    </source>
</evidence>
<dbReference type="Pfam" id="PF08787">
    <property type="entry name" value="Alginate_lyase2"/>
    <property type="match status" value="1"/>
</dbReference>
<dbReference type="SUPFAM" id="SSF49899">
    <property type="entry name" value="Concanavalin A-like lectins/glucanases"/>
    <property type="match status" value="1"/>
</dbReference>
<dbReference type="STRING" id="572480.Arnit_2109"/>
<dbReference type="Gene3D" id="2.60.120.200">
    <property type="match status" value="1"/>
</dbReference>
<dbReference type="OrthoDB" id="8754053at2"/>
<dbReference type="Proteomes" id="UP000000939">
    <property type="component" value="Chromosome"/>
</dbReference>
<accession>D5V0F1</accession>
<keyword evidence="1" id="KW-0732">Signal</keyword>
<dbReference type="eggNOG" id="ENOG502ZAUJ">
    <property type="taxonomic scope" value="Bacteria"/>
</dbReference>
<organism evidence="3 4">
    <name type="scientific">Arcobacter nitrofigilis (strain ATCC 33309 / DSM 7299 / CCUG 15893 / LMG 7604 / NCTC 12251 / CI)</name>
    <name type="common">Campylobacter nitrofigilis</name>
    <dbReference type="NCBI Taxonomy" id="572480"/>
    <lineage>
        <taxon>Bacteria</taxon>
        <taxon>Pseudomonadati</taxon>
        <taxon>Campylobacterota</taxon>
        <taxon>Epsilonproteobacteria</taxon>
        <taxon>Campylobacterales</taxon>
        <taxon>Arcobacteraceae</taxon>
        <taxon>Arcobacter</taxon>
    </lineage>
</organism>
<feature type="domain" description="Alginate lyase 2" evidence="2">
    <location>
        <begin position="36"/>
        <end position="208"/>
    </location>
</feature>
<dbReference type="HOGENOM" id="CLU_1187972_0_0_7"/>
<keyword evidence="4" id="KW-1185">Reference proteome</keyword>
<evidence type="ECO:0000313" key="4">
    <source>
        <dbReference type="Proteomes" id="UP000000939"/>
    </source>
</evidence>
<dbReference type="EMBL" id="CP001999">
    <property type="protein sequence ID" value="ADG93763.1"/>
    <property type="molecule type" value="Genomic_DNA"/>
</dbReference>
<evidence type="ECO:0000259" key="2">
    <source>
        <dbReference type="Pfam" id="PF08787"/>
    </source>
</evidence>
<name>D5V0F1_ARCNC</name>
<gene>
    <name evidence="3" type="ordered locus">Arnit_2109</name>
</gene>
<proteinExistence type="predicted"/>
<reference evidence="3 4" key="1">
    <citation type="journal article" date="2010" name="Stand. Genomic Sci.">
        <title>Complete genome sequence of Arcobacter nitrofigilis type strain (CI).</title>
        <authorList>
            <person name="Pati A."/>
            <person name="Gronow S."/>
            <person name="Lapidus A."/>
            <person name="Copeland A."/>
            <person name="Glavina Del Rio T."/>
            <person name="Nolan M."/>
            <person name="Lucas S."/>
            <person name="Tice H."/>
            <person name="Cheng J.F."/>
            <person name="Han C."/>
            <person name="Chertkov O."/>
            <person name="Bruce D."/>
            <person name="Tapia R."/>
            <person name="Goodwin L."/>
            <person name="Pitluck S."/>
            <person name="Liolios K."/>
            <person name="Ivanova N."/>
            <person name="Mavromatis K."/>
            <person name="Chen A."/>
            <person name="Palaniappan K."/>
            <person name="Land M."/>
            <person name="Hauser L."/>
            <person name="Chang Y.J."/>
            <person name="Jeffries C.D."/>
            <person name="Detter J.C."/>
            <person name="Rohde M."/>
            <person name="Goker M."/>
            <person name="Bristow J."/>
            <person name="Eisen J.A."/>
            <person name="Markowitz V."/>
            <person name="Hugenholtz P."/>
            <person name="Klenk H.P."/>
            <person name="Kyrpides N.C."/>
        </authorList>
    </citation>
    <scope>NUCLEOTIDE SEQUENCE [LARGE SCALE GENOMIC DNA]</scope>
    <source>
        <strain evidence="4">ATCC 33309 / DSM 7299 / CCUG 15893 / LMG 7604 / NCTC 12251 / CI</strain>
    </source>
</reference>
<dbReference type="CAZy" id="PL18">
    <property type="family name" value="Polysaccharide Lyase Family 18"/>
</dbReference>
<evidence type="ECO:0000313" key="3">
    <source>
        <dbReference type="EMBL" id="ADG93763.1"/>
    </source>
</evidence>
<dbReference type="KEGG" id="ant:Arnit_2109"/>